<evidence type="ECO:0000313" key="2">
    <source>
        <dbReference type="Proteomes" id="UP000248039"/>
    </source>
</evidence>
<dbReference type="Proteomes" id="UP000248039">
    <property type="component" value="Unassembled WGS sequence"/>
</dbReference>
<proteinExistence type="predicted"/>
<dbReference type="RefSeq" id="WP_110668768.1">
    <property type="nucleotide sequence ID" value="NZ_PYBW01000039.1"/>
</dbReference>
<gene>
    <name evidence="1" type="ORF">C7C46_12335</name>
</gene>
<comment type="caution">
    <text evidence="1">The sequence shown here is derived from an EMBL/GenBank/DDBJ whole genome shotgun (WGS) entry which is preliminary data.</text>
</comment>
<dbReference type="AlphaFoldDB" id="A0A2V4PAG9"/>
<keyword evidence="2" id="KW-1185">Reference proteome</keyword>
<evidence type="ECO:0000313" key="1">
    <source>
        <dbReference type="EMBL" id="PYC80487.1"/>
    </source>
</evidence>
<dbReference type="EMBL" id="PYBW01000039">
    <property type="protein sequence ID" value="PYC80487.1"/>
    <property type="molecule type" value="Genomic_DNA"/>
</dbReference>
<sequence length="68" mass="6945">MAPTIRPLAASHFTDALTAAADHDPAASLAALMRIDPASWAAIQQRCAELGTTVMDAIALATRTGGTP</sequence>
<organism evidence="1 2">
    <name type="scientific">Streptomyces tateyamensis</name>
    <dbReference type="NCBI Taxonomy" id="565073"/>
    <lineage>
        <taxon>Bacteria</taxon>
        <taxon>Bacillati</taxon>
        <taxon>Actinomycetota</taxon>
        <taxon>Actinomycetes</taxon>
        <taxon>Kitasatosporales</taxon>
        <taxon>Streptomycetaceae</taxon>
        <taxon>Streptomyces</taxon>
    </lineage>
</organism>
<reference evidence="1 2" key="1">
    <citation type="submission" date="2018-03" db="EMBL/GenBank/DDBJ databases">
        <title>Bioinformatic expansion and discovery of thiopeptide antibiotics.</title>
        <authorList>
            <person name="Schwalen C.J."/>
            <person name="Hudson G.A."/>
            <person name="Mitchell D.A."/>
        </authorList>
    </citation>
    <scope>NUCLEOTIDE SEQUENCE [LARGE SCALE GENOMIC DNA]</scope>
    <source>
        <strain evidence="1 2">ATCC 21389</strain>
    </source>
</reference>
<accession>A0A2V4PAG9</accession>
<name>A0A2V4PAG9_9ACTN</name>
<protein>
    <submittedName>
        <fullName evidence="1">Uncharacterized protein</fullName>
    </submittedName>
</protein>
<dbReference type="OrthoDB" id="4272621at2"/>